<dbReference type="Gene3D" id="3.20.20.60">
    <property type="entry name" value="Phosphoenolpyruvate-binding domains"/>
    <property type="match status" value="1"/>
</dbReference>
<evidence type="ECO:0000259" key="4">
    <source>
        <dbReference type="Pfam" id="PF03328"/>
    </source>
</evidence>
<dbReference type="InterPro" id="IPR005000">
    <property type="entry name" value="Aldolase/citrate-lyase_domain"/>
</dbReference>
<protein>
    <submittedName>
        <fullName evidence="5">2-dehydro-3-deoxyglucarate aldolase</fullName>
    </submittedName>
</protein>
<keyword evidence="2" id="KW-0479">Metal-binding</keyword>
<name>A0A5M6ILM6_9PROT</name>
<keyword evidence="6" id="KW-1185">Reference proteome</keyword>
<dbReference type="SUPFAM" id="SSF51621">
    <property type="entry name" value="Phosphoenolpyruvate/pyruvate domain"/>
    <property type="match status" value="1"/>
</dbReference>
<gene>
    <name evidence="5" type="ORF">F1189_25995</name>
</gene>
<dbReference type="GO" id="GO:0005737">
    <property type="term" value="C:cytoplasm"/>
    <property type="evidence" value="ECO:0007669"/>
    <property type="project" value="TreeGrafter"/>
</dbReference>
<dbReference type="InterPro" id="IPR050251">
    <property type="entry name" value="HpcH-HpaI_aldolase"/>
</dbReference>
<keyword evidence="3" id="KW-0456">Lyase</keyword>
<dbReference type="GO" id="GO:0046872">
    <property type="term" value="F:metal ion binding"/>
    <property type="evidence" value="ECO:0007669"/>
    <property type="project" value="UniProtKB-KW"/>
</dbReference>
<organism evidence="5 6">
    <name type="scientific">Rhodovastum atsumiense</name>
    <dbReference type="NCBI Taxonomy" id="504468"/>
    <lineage>
        <taxon>Bacteria</taxon>
        <taxon>Pseudomonadati</taxon>
        <taxon>Pseudomonadota</taxon>
        <taxon>Alphaproteobacteria</taxon>
        <taxon>Acetobacterales</taxon>
        <taxon>Acetobacteraceae</taxon>
        <taxon>Rhodovastum</taxon>
    </lineage>
</organism>
<proteinExistence type="inferred from homology"/>
<reference evidence="5 6" key="1">
    <citation type="submission" date="2019-09" db="EMBL/GenBank/DDBJ databases">
        <title>Genome sequence of Rhodovastum atsumiense, a diverse member of the Acetobacteraceae family of non-sulfur purple photosynthetic bacteria.</title>
        <authorList>
            <person name="Meyer T."/>
            <person name="Kyndt J."/>
        </authorList>
    </citation>
    <scope>NUCLEOTIDE SEQUENCE [LARGE SCALE GENOMIC DNA]</scope>
    <source>
        <strain evidence="5 6">DSM 21279</strain>
    </source>
</reference>
<evidence type="ECO:0000256" key="2">
    <source>
        <dbReference type="ARBA" id="ARBA00022723"/>
    </source>
</evidence>
<evidence type="ECO:0000256" key="1">
    <source>
        <dbReference type="ARBA" id="ARBA00005568"/>
    </source>
</evidence>
<dbReference type="Proteomes" id="UP000325255">
    <property type="component" value="Unassembled WGS sequence"/>
</dbReference>
<dbReference type="PANTHER" id="PTHR30502:SF0">
    <property type="entry name" value="PHOSPHOENOLPYRUVATE CARBOXYLASE FAMILY PROTEIN"/>
    <property type="match status" value="1"/>
</dbReference>
<dbReference type="PANTHER" id="PTHR30502">
    <property type="entry name" value="2-KETO-3-DEOXY-L-RHAMNONATE ALDOLASE"/>
    <property type="match status" value="1"/>
</dbReference>
<dbReference type="Pfam" id="PF03328">
    <property type="entry name" value="HpcH_HpaI"/>
    <property type="match status" value="1"/>
</dbReference>
<evidence type="ECO:0000313" key="5">
    <source>
        <dbReference type="EMBL" id="KAA5609082.1"/>
    </source>
</evidence>
<dbReference type="OrthoDB" id="9802624at2"/>
<evidence type="ECO:0000313" key="6">
    <source>
        <dbReference type="Proteomes" id="UP000325255"/>
    </source>
</evidence>
<accession>A0A5M6ILM6</accession>
<feature type="domain" description="HpcH/HpaI aldolase/citrate lyase" evidence="4">
    <location>
        <begin position="22"/>
        <end position="247"/>
    </location>
</feature>
<evidence type="ECO:0000256" key="3">
    <source>
        <dbReference type="ARBA" id="ARBA00023239"/>
    </source>
</evidence>
<dbReference type="AlphaFoldDB" id="A0A5M6ILM6"/>
<sequence>MDVPTNQFKQWLSQRRQPAPLGTWMMTGSAAVAEALGYVGFDYLVLDTEHVPVDQLDVGHILRALAGTPTREVLLRLPWNDAVAVKRALDAGAQSLMFPFIQTAEEARRAVAAARYPQDGNGGTRGVAAVHRASRYGAIGDYLRQANAQTCVVLQLETPEAVARMPEIAAVDGVDAIFIGPADLSANMGHLGGITHPEVQAALRQAVQSCTALGKPCGIVGGNPDLVGTYLEWGYAFVAIASDMSMLLARAREQIAAVRGRKLAIAGGAGY</sequence>
<dbReference type="RefSeq" id="WP_150044353.1">
    <property type="nucleotide sequence ID" value="NZ_OW485601.1"/>
</dbReference>
<dbReference type="GO" id="GO:0016832">
    <property type="term" value="F:aldehyde-lyase activity"/>
    <property type="evidence" value="ECO:0007669"/>
    <property type="project" value="TreeGrafter"/>
</dbReference>
<comment type="caution">
    <text evidence="5">The sequence shown here is derived from an EMBL/GenBank/DDBJ whole genome shotgun (WGS) entry which is preliminary data.</text>
</comment>
<dbReference type="InterPro" id="IPR040442">
    <property type="entry name" value="Pyrv_kinase-like_dom_sf"/>
</dbReference>
<comment type="similarity">
    <text evidence="1">Belongs to the HpcH/HpaI aldolase family.</text>
</comment>
<dbReference type="InterPro" id="IPR015813">
    <property type="entry name" value="Pyrv/PenolPyrv_kinase-like_dom"/>
</dbReference>
<dbReference type="EMBL" id="VWPK01000060">
    <property type="protein sequence ID" value="KAA5609082.1"/>
    <property type="molecule type" value="Genomic_DNA"/>
</dbReference>